<feature type="DNA-binding region" description="H-T-H motif" evidence="4">
    <location>
        <begin position="42"/>
        <end position="61"/>
    </location>
</feature>
<dbReference type="Gene3D" id="1.10.10.60">
    <property type="entry name" value="Homeodomain-like"/>
    <property type="match status" value="1"/>
</dbReference>
<dbReference type="EMBL" id="JBEZFP010000081">
    <property type="protein sequence ID" value="MEU8137164.1"/>
    <property type="molecule type" value="Genomic_DNA"/>
</dbReference>
<dbReference type="InterPro" id="IPR004111">
    <property type="entry name" value="Repressor_TetR_C"/>
</dbReference>
<keyword evidence="1" id="KW-0805">Transcription regulation</keyword>
<keyword evidence="2 4" id="KW-0238">DNA-binding</keyword>
<dbReference type="InterPro" id="IPR036271">
    <property type="entry name" value="Tet_transcr_reg_TetR-rel_C_sf"/>
</dbReference>
<protein>
    <submittedName>
        <fullName evidence="7">TetR/AcrR family transcriptional regulator</fullName>
    </submittedName>
</protein>
<feature type="region of interest" description="Disordered" evidence="5">
    <location>
        <begin position="1"/>
        <end position="20"/>
    </location>
</feature>
<gene>
    <name evidence="7" type="ORF">AB0C36_27060</name>
</gene>
<proteinExistence type="predicted"/>
<dbReference type="PANTHER" id="PTHR30055">
    <property type="entry name" value="HTH-TYPE TRANSCRIPTIONAL REGULATOR RUTR"/>
    <property type="match status" value="1"/>
</dbReference>
<keyword evidence="3" id="KW-0804">Transcription</keyword>
<reference evidence="7 8" key="1">
    <citation type="submission" date="2024-06" db="EMBL/GenBank/DDBJ databases">
        <title>The Natural Products Discovery Center: Release of the First 8490 Sequenced Strains for Exploring Actinobacteria Biosynthetic Diversity.</title>
        <authorList>
            <person name="Kalkreuter E."/>
            <person name="Kautsar S.A."/>
            <person name="Yang D."/>
            <person name="Bader C.D."/>
            <person name="Teijaro C.N."/>
            <person name="Fluegel L."/>
            <person name="Davis C.M."/>
            <person name="Simpson J.R."/>
            <person name="Lauterbach L."/>
            <person name="Steele A.D."/>
            <person name="Gui C."/>
            <person name="Meng S."/>
            <person name="Li G."/>
            <person name="Viehrig K."/>
            <person name="Ye F."/>
            <person name="Su P."/>
            <person name="Kiefer A.F."/>
            <person name="Nichols A."/>
            <person name="Cepeda A.J."/>
            <person name="Yan W."/>
            <person name="Fan B."/>
            <person name="Jiang Y."/>
            <person name="Adhikari A."/>
            <person name="Zheng C.-J."/>
            <person name="Schuster L."/>
            <person name="Cowan T.M."/>
            <person name="Smanski M.J."/>
            <person name="Chevrette M.G."/>
            <person name="De Carvalho L.P.S."/>
            <person name="Shen B."/>
        </authorList>
    </citation>
    <scope>NUCLEOTIDE SEQUENCE [LARGE SCALE GENOMIC DNA]</scope>
    <source>
        <strain evidence="7 8">NPDC048946</strain>
    </source>
</reference>
<dbReference type="InterPro" id="IPR050109">
    <property type="entry name" value="HTH-type_TetR-like_transc_reg"/>
</dbReference>
<evidence type="ECO:0000256" key="5">
    <source>
        <dbReference type="SAM" id="MobiDB-lite"/>
    </source>
</evidence>
<keyword evidence="8" id="KW-1185">Reference proteome</keyword>
<dbReference type="SUPFAM" id="SSF48498">
    <property type="entry name" value="Tetracyclin repressor-like, C-terminal domain"/>
    <property type="match status" value="1"/>
</dbReference>
<evidence type="ECO:0000313" key="8">
    <source>
        <dbReference type="Proteomes" id="UP001551482"/>
    </source>
</evidence>
<evidence type="ECO:0000313" key="7">
    <source>
        <dbReference type="EMBL" id="MEU8137164.1"/>
    </source>
</evidence>
<evidence type="ECO:0000256" key="1">
    <source>
        <dbReference type="ARBA" id="ARBA00023015"/>
    </source>
</evidence>
<dbReference type="RefSeq" id="WP_358358663.1">
    <property type="nucleotide sequence ID" value="NZ_JBEZFP010000081.1"/>
</dbReference>
<dbReference type="Pfam" id="PF02909">
    <property type="entry name" value="TetR_C_1"/>
    <property type="match status" value="1"/>
</dbReference>
<dbReference type="Pfam" id="PF00440">
    <property type="entry name" value="TetR_N"/>
    <property type="match status" value="1"/>
</dbReference>
<evidence type="ECO:0000256" key="2">
    <source>
        <dbReference type="ARBA" id="ARBA00023125"/>
    </source>
</evidence>
<dbReference type="SUPFAM" id="SSF46689">
    <property type="entry name" value="Homeodomain-like"/>
    <property type="match status" value="1"/>
</dbReference>
<comment type="caution">
    <text evidence="7">The sequence shown here is derived from an EMBL/GenBank/DDBJ whole genome shotgun (WGS) entry which is preliminary data.</text>
</comment>
<organism evidence="7 8">
    <name type="scientific">Streptodolium elevatio</name>
    <dbReference type="NCBI Taxonomy" id="3157996"/>
    <lineage>
        <taxon>Bacteria</taxon>
        <taxon>Bacillati</taxon>
        <taxon>Actinomycetota</taxon>
        <taxon>Actinomycetes</taxon>
        <taxon>Kitasatosporales</taxon>
        <taxon>Streptomycetaceae</taxon>
        <taxon>Streptodolium</taxon>
    </lineage>
</organism>
<dbReference type="Gene3D" id="1.10.357.10">
    <property type="entry name" value="Tetracycline Repressor, domain 2"/>
    <property type="match status" value="1"/>
</dbReference>
<dbReference type="InterPro" id="IPR001647">
    <property type="entry name" value="HTH_TetR"/>
</dbReference>
<name>A0ABV3DQL6_9ACTN</name>
<dbReference type="PROSITE" id="PS50977">
    <property type="entry name" value="HTH_TETR_2"/>
    <property type="match status" value="1"/>
</dbReference>
<dbReference type="PANTHER" id="PTHR30055:SF151">
    <property type="entry name" value="TRANSCRIPTIONAL REGULATORY PROTEIN"/>
    <property type="match status" value="1"/>
</dbReference>
<accession>A0ABV3DQL6</accession>
<feature type="compositionally biased region" description="Basic residues" evidence="5">
    <location>
        <begin position="8"/>
        <end position="17"/>
    </location>
</feature>
<sequence length="240" mass="26478">MSSDTPARRRPTHRKGRSTLTRESVGRAALEFLGRRGPAELTMRSLAADLGVSPRAVYNYVEDRRDLITLAVELFEADWCPPELDAAPEAWRGSLRAYCDDLRAHYRRHPGMTTLALRENVTMARHPTMLRNVDALIGFFAGVGLPLGDAYRACMETIRAVVGFVELQDGPYDRPPPDLDPAVLGQFPPPWLQPEADLELPYLGRLGELEPTPSDAQFAFTLDVLVNGIAARIPTAGDGD</sequence>
<evidence type="ECO:0000259" key="6">
    <source>
        <dbReference type="PROSITE" id="PS50977"/>
    </source>
</evidence>
<dbReference type="Proteomes" id="UP001551482">
    <property type="component" value="Unassembled WGS sequence"/>
</dbReference>
<evidence type="ECO:0000256" key="4">
    <source>
        <dbReference type="PROSITE-ProRule" id="PRU00335"/>
    </source>
</evidence>
<evidence type="ECO:0000256" key="3">
    <source>
        <dbReference type="ARBA" id="ARBA00023163"/>
    </source>
</evidence>
<feature type="domain" description="HTH tetR-type" evidence="6">
    <location>
        <begin position="19"/>
        <end position="79"/>
    </location>
</feature>
<dbReference type="InterPro" id="IPR009057">
    <property type="entry name" value="Homeodomain-like_sf"/>
</dbReference>